<gene>
    <name evidence="9" type="ORF">Mic7113_5602</name>
</gene>
<evidence type="ECO:0000256" key="6">
    <source>
        <dbReference type="SAM" id="Coils"/>
    </source>
</evidence>
<evidence type="ECO:0000259" key="8">
    <source>
        <dbReference type="PROSITE" id="PS50109"/>
    </source>
</evidence>
<keyword evidence="4 9" id="KW-0418">Kinase</keyword>
<dbReference type="InterPro" id="IPR036890">
    <property type="entry name" value="HATPase_C_sf"/>
</dbReference>
<dbReference type="Gene3D" id="1.10.287.130">
    <property type="match status" value="1"/>
</dbReference>
<dbReference type="Proteomes" id="UP000010471">
    <property type="component" value="Chromosome"/>
</dbReference>
<name>K9WN92_9CYAN</name>
<dbReference type="InterPro" id="IPR005467">
    <property type="entry name" value="His_kinase_dom"/>
</dbReference>
<dbReference type="PANTHER" id="PTHR43102:SF2">
    <property type="entry name" value="GAF DOMAIN-CONTAINING PROTEIN"/>
    <property type="match status" value="1"/>
</dbReference>
<dbReference type="eggNOG" id="COG4191">
    <property type="taxonomic scope" value="Bacteria"/>
</dbReference>
<dbReference type="OrthoDB" id="5401154at2"/>
<dbReference type="SUPFAM" id="SSF55781">
    <property type="entry name" value="GAF domain-like"/>
    <property type="match status" value="1"/>
</dbReference>
<sequence>MLKKILKKAVRLLRHWMQALNLGSRQKRGGSFRPPRWSPQPTTQELTLEQTTASISQTSPSRRETQSAKATPKPDNEAARLKALARYKVLDTFPEVEFDDLTALAAHICGTPIALVSLIDAHRQWFKSKIGVEATQTPREVAFCAHAIVQPDELLLVPNALEDERFANNPLVTTDPKIRFYAGAPLVTPDGFPLGTLCVIDRIPRTLSPEQREALWALSRQVMSQLELRIHVSKLERTMLKRKKVEEVLRRRNQQLNQTIEELRHTQAQLIQTEKMSSLGQLVAGVAHEINNPVNFIHGNLPYISDYIEDLLELLFLYQYHYPNPVSEIQQELEARDVDFIAEDLPKILSSMKLGTERIHQIVLSLRNFSRLDEAEKKPVNIHEGIDSTLLILQHRLKATSARPAIEVIKKYGDIPLVNCFAGQLNQVFMNLLSNAIDAFESGQEPTLESKPGITPCITICTEVVHHGGENILSRNQLTTERVKICITDNGSGIPDAIKRRIFDPFFTTKAVGDGTGLGLSISHKIVVDQHEGSLQCLSKPGQGTEFRIEIPITD</sequence>
<reference evidence="9 10" key="1">
    <citation type="submission" date="2012-06" db="EMBL/GenBank/DDBJ databases">
        <title>Finished chromosome of genome of Microcoleus sp. PCC 7113.</title>
        <authorList>
            <consortium name="US DOE Joint Genome Institute"/>
            <person name="Gugger M."/>
            <person name="Coursin T."/>
            <person name="Rippka R."/>
            <person name="Tandeau De Marsac N."/>
            <person name="Huntemann M."/>
            <person name="Wei C.-L."/>
            <person name="Han J."/>
            <person name="Detter J.C."/>
            <person name="Han C."/>
            <person name="Tapia R."/>
            <person name="Chen A."/>
            <person name="Kyrpides N."/>
            <person name="Mavromatis K."/>
            <person name="Markowitz V."/>
            <person name="Szeto E."/>
            <person name="Ivanova N."/>
            <person name="Pagani I."/>
            <person name="Pati A."/>
            <person name="Goodwin L."/>
            <person name="Nordberg H.P."/>
            <person name="Cantor M.N."/>
            <person name="Hua S.X."/>
            <person name="Woyke T."/>
            <person name="Kerfeld C.A."/>
        </authorList>
    </citation>
    <scope>NUCLEOTIDE SEQUENCE [LARGE SCALE GENOMIC DNA]</scope>
    <source>
        <strain evidence="9 10">PCC 7113</strain>
    </source>
</reference>
<organism evidence="9 10">
    <name type="scientific">Allocoleopsis franciscana PCC 7113</name>
    <dbReference type="NCBI Taxonomy" id="1173027"/>
    <lineage>
        <taxon>Bacteria</taxon>
        <taxon>Bacillati</taxon>
        <taxon>Cyanobacteriota</taxon>
        <taxon>Cyanophyceae</taxon>
        <taxon>Coleofasciculales</taxon>
        <taxon>Coleofasciculaceae</taxon>
        <taxon>Allocoleopsis</taxon>
        <taxon>Allocoleopsis franciscana</taxon>
    </lineage>
</organism>
<keyword evidence="3" id="KW-0597">Phosphoprotein</keyword>
<dbReference type="HOGENOM" id="CLU_000445_114_44_3"/>
<dbReference type="SUPFAM" id="SSF47384">
    <property type="entry name" value="Homodimeric domain of signal transducing histidine kinase"/>
    <property type="match status" value="1"/>
</dbReference>
<keyword evidence="9" id="KW-0808">Transferase</keyword>
<evidence type="ECO:0000256" key="1">
    <source>
        <dbReference type="ARBA" id="ARBA00000085"/>
    </source>
</evidence>
<dbReference type="EC" id="2.7.13.3" evidence="2"/>
<dbReference type="EMBL" id="CP003630">
    <property type="protein sequence ID" value="AFZ21234.1"/>
    <property type="molecule type" value="Genomic_DNA"/>
</dbReference>
<dbReference type="InterPro" id="IPR029016">
    <property type="entry name" value="GAF-like_dom_sf"/>
</dbReference>
<dbReference type="Gene3D" id="3.30.450.40">
    <property type="match status" value="1"/>
</dbReference>
<feature type="compositionally biased region" description="Basic and acidic residues" evidence="7">
    <location>
        <begin position="61"/>
        <end position="76"/>
    </location>
</feature>
<dbReference type="SUPFAM" id="SSF55874">
    <property type="entry name" value="ATPase domain of HSP90 chaperone/DNA topoisomerase II/histidine kinase"/>
    <property type="match status" value="1"/>
</dbReference>
<feature type="compositionally biased region" description="Low complexity" evidence="7">
    <location>
        <begin position="39"/>
        <end position="52"/>
    </location>
</feature>
<evidence type="ECO:0000256" key="3">
    <source>
        <dbReference type="ARBA" id="ARBA00022553"/>
    </source>
</evidence>
<dbReference type="InterPro" id="IPR003661">
    <property type="entry name" value="HisK_dim/P_dom"/>
</dbReference>
<dbReference type="SMART" id="SM00065">
    <property type="entry name" value="GAF"/>
    <property type="match status" value="1"/>
</dbReference>
<evidence type="ECO:0000256" key="4">
    <source>
        <dbReference type="ARBA" id="ARBA00022777"/>
    </source>
</evidence>
<proteinExistence type="predicted"/>
<evidence type="ECO:0000256" key="2">
    <source>
        <dbReference type="ARBA" id="ARBA00012438"/>
    </source>
</evidence>
<dbReference type="PROSITE" id="PS50109">
    <property type="entry name" value="HIS_KIN"/>
    <property type="match status" value="1"/>
</dbReference>
<dbReference type="KEGG" id="mic:Mic7113_5602"/>
<accession>K9WN92</accession>
<evidence type="ECO:0000256" key="7">
    <source>
        <dbReference type="SAM" id="MobiDB-lite"/>
    </source>
</evidence>
<dbReference type="RefSeq" id="WP_015185367.1">
    <property type="nucleotide sequence ID" value="NC_019738.1"/>
</dbReference>
<dbReference type="SMART" id="SM00387">
    <property type="entry name" value="HATPase_c"/>
    <property type="match status" value="1"/>
</dbReference>
<protein>
    <recommendedName>
        <fullName evidence="2">histidine kinase</fullName>
        <ecNumber evidence="2">2.7.13.3</ecNumber>
    </recommendedName>
</protein>
<keyword evidence="5" id="KW-0902">Two-component regulatory system</keyword>
<dbReference type="PRINTS" id="PR00344">
    <property type="entry name" value="BCTRLSENSOR"/>
</dbReference>
<keyword evidence="6" id="KW-0175">Coiled coil</keyword>
<feature type="region of interest" description="Disordered" evidence="7">
    <location>
        <begin position="25"/>
        <end position="76"/>
    </location>
</feature>
<dbReference type="InterPro" id="IPR036097">
    <property type="entry name" value="HisK_dim/P_sf"/>
</dbReference>
<dbReference type="AlphaFoldDB" id="K9WN92"/>
<feature type="domain" description="Histidine kinase" evidence="8">
    <location>
        <begin position="285"/>
        <end position="555"/>
    </location>
</feature>
<feature type="coiled-coil region" evidence="6">
    <location>
        <begin position="242"/>
        <end position="276"/>
    </location>
</feature>
<dbReference type="PANTHER" id="PTHR43102">
    <property type="entry name" value="SLR1143 PROTEIN"/>
    <property type="match status" value="1"/>
</dbReference>
<keyword evidence="10" id="KW-1185">Reference proteome</keyword>
<dbReference type="PATRIC" id="fig|1173027.3.peg.6201"/>
<evidence type="ECO:0000313" key="10">
    <source>
        <dbReference type="Proteomes" id="UP000010471"/>
    </source>
</evidence>
<dbReference type="InterPro" id="IPR003018">
    <property type="entry name" value="GAF"/>
</dbReference>
<dbReference type="CDD" id="cd00082">
    <property type="entry name" value="HisKA"/>
    <property type="match status" value="1"/>
</dbReference>
<dbReference type="Pfam" id="PF02518">
    <property type="entry name" value="HATPase_c"/>
    <property type="match status" value="1"/>
</dbReference>
<dbReference type="InterPro" id="IPR003594">
    <property type="entry name" value="HATPase_dom"/>
</dbReference>
<dbReference type="Gene3D" id="3.30.565.10">
    <property type="entry name" value="Histidine kinase-like ATPase, C-terminal domain"/>
    <property type="match status" value="1"/>
</dbReference>
<evidence type="ECO:0000256" key="5">
    <source>
        <dbReference type="ARBA" id="ARBA00023012"/>
    </source>
</evidence>
<dbReference type="Pfam" id="PF01590">
    <property type="entry name" value="GAF"/>
    <property type="match status" value="1"/>
</dbReference>
<comment type="catalytic activity">
    <reaction evidence="1">
        <text>ATP + protein L-histidine = ADP + protein N-phospho-L-histidine.</text>
        <dbReference type="EC" id="2.7.13.3"/>
    </reaction>
</comment>
<dbReference type="STRING" id="1173027.Mic7113_5602"/>
<dbReference type="InterPro" id="IPR004358">
    <property type="entry name" value="Sig_transdc_His_kin-like_C"/>
</dbReference>
<dbReference type="GO" id="GO:0000155">
    <property type="term" value="F:phosphorelay sensor kinase activity"/>
    <property type="evidence" value="ECO:0007669"/>
    <property type="project" value="InterPro"/>
</dbReference>
<evidence type="ECO:0000313" key="9">
    <source>
        <dbReference type="EMBL" id="AFZ21234.1"/>
    </source>
</evidence>